<dbReference type="Proteomes" id="UP000606274">
    <property type="component" value="Unassembled WGS sequence"/>
</dbReference>
<sequence>MAAGDLGRCRSLVVHNDTARYARALTVFVLRASSLQQYYHKSGKDQSFSFNNSNIQHRKSTVSEDKMMYYSILASFCLLGVVNSQSISSLTACLTKDQNLIMECKFGQVKNPPAICTYEVDKKVMVTTNSNKTVDATFKNRATVEVTDDKCIMTLKGFSDDVSKMYNCSIQDKTSQTPQSTKGINLEKKSTTPCSAGNTLKHGGVILLLAFFLPLFMRML</sequence>
<dbReference type="AlphaFoldDB" id="A0A8T0A9L4"/>
<name>A0A8T0A9L4_SILME</name>
<protein>
    <submittedName>
        <fullName evidence="9">Uncharacterized protein</fullName>
    </submittedName>
</protein>
<dbReference type="Gene3D" id="2.60.40.10">
    <property type="entry name" value="Immunoglobulins"/>
    <property type="match status" value="1"/>
</dbReference>
<dbReference type="GO" id="GO:0007229">
    <property type="term" value="P:integrin-mediated signaling pathway"/>
    <property type="evidence" value="ECO:0007669"/>
    <property type="project" value="TreeGrafter"/>
</dbReference>
<dbReference type="GO" id="GO:0043209">
    <property type="term" value="C:myelin sheath"/>
    <property type="evidence" value="ECO:0007669"/>
    <property type="project" value="TreeGrafter"/>
</dbReference>
<evidence type="ECO:0000313" key="10">
    <source>
        <dbReference type="Proteomes" id="UP000606274"/>
    </source>
</evidence>
<gene>
    <name evidence="9" type="ORF">HF521_013509</name>
</gene>
<dbReference type="GO" id="GO:0005096">
    <property type="term" value="F:GTPase activator activity"/>
    <property type="evidence" value="ECO:0007669"/>
    <property type="project" value="TreeGrafter"/>
</dbReference>
<evidence type="ECO:0000256" key="6">
    <source>
        <dbReference type="ARBA" id="ARBA00023180"/>
    </source>
</evidence>
<keyword evidence="10" id="KW-1185">Reference proteome</keyword>
<evidence type="ECO:0000256" key="4">
    <source>
        <dbReference type="ARBA" id="ARBA00023136"/>
    </source>
</evidence>
<evidence type="ECO:0000313" key="9">
    <source>
        <dbReference type="EMBL" id="KAF7688702.1"/>
    </source>
</evidence>
<dbReference type="EMBL" id="JABFDY010000025">
    <property type="protein sequence ID" value="KAF7688702.1"/>
    <property type="molecule type" value="Genomic_DNA"/>
</dbReference>
<dbReference type="GO" id="GO:0051894">
    <property type="term" value="P:positive regulation of focal adhesion assembly"/>
    <property type="evidence" value="ECO:0007669"/>
    <property type="project" value="TreeGrafter"/>
</dbReference>
<evidence type="ECO:0000256" key="1">
    <source>
        <dbReference type="ARBA" id="ARBA00004236"/>
    </source>
</evidence>
<organism evidence="9 10">
    <name type="scientific">Silurus meridionalis</name>
    <name type="common">Southern catfish</name>
    <name type="synonym">Silurus soldatovi meridionalis</name>
    <dbReference type="NCBI Taxonomy" id="175797"/>
    <lineage>
        <taxon>Eukaryota</taxon>
        <taxon>Metazoa</taxon>
        <taxon>Chordata</taxon>
        <taxon>Craniata</taxon>
        <taxon>Vertebrata</taxon>
        <taxon>Euteleostomi</taxon>
        <taxon>Actinopterygii</taxon>
        <taxon>Neopterygii</taxon>
        <taxon>Teleostei</taxon>
        <taxon>Ostariophysi</taxon>
        <taxon>Siluriformes</taxon>
        <taxon>Siluridae</taxon>
        <taxon>Silurus</taxon>
    </lineage>
</organism>
<keyword evidence="5" id="KW-1015">Disulfide bond</keyword>
<reference evidence="9" key="1">
    <citation type="submission" date="2020-08" db="EMBL/GenBank/DDBJ databases">
        <title>Chromosome-level assembly of Southern catfish (Silurus meridionalis) provides insights into visual adaptation to the nocturnal and benthic lifestyles.</title>
        <authorList>
            <person name="Zhang Y."/>
            <person name="Wang D."/>
            <person name="Peng Z."/>
        </authorList>
    </citation>
    <scope>NUCLEOTIDE SEQUENCE</scope>
    <source>
        <strain evidence="9">SWU-2019-XX</strain>
        <tissue evidence="9">Muscle</tissue>
    </source>
</reference>
<dbReference type="GO" id="GO:0009897">
    <property type="term" value="C:external side of plasma membrane"/>
    <property type="evidence" value="ECO:0007669"/>
    <property type="project" value="TreeGrafter"/>
</dbReference>
<keyword evidence="2" id="KW-1003">Cell membrane</keyword>
<evidence type="ECO:0000256" key="7">
    <source>
        <dbReference type="ARBA" id="ARBA00023288"/>
    </source>
</evidence>
<evidence type="ECO:0000256" key="8">
    <source>
        <dbReference type="ARBA" id="ARBA00023319"/>
    </source>
</evidence>
<keyword evidence="3" id="KW-0732">Signal</keyword>
<accession>A0A8T0A9L4</accession>
<dbReference type="InterPro" id="IPR013783">
    <property type="entry name" value="Ig-like_fold"/>
</dbReference>
<dbReference type="InterPro" id="IPR033292">
    <property type="entry name" value="THY1"/>
</dbReference>
<keyword evidence="4" id="KW-0472">Membrane</keyword>
<dbReference type="GO" id="GO:0005178">
    <property type="term" value="F:integrin binding"/>
    <property type="evidence" value="ECO:0007669"/>
    <property type="project" value="InterPro"/>
</dbReference>
<dbReference type="GO" id="GO:0030425">
    <property type="term" value="C:dendrite"/>
    <property type="evidence" value="ECO:0007669"/>
    <property type="project" value="TreeGrafter"/>
</dbReference>
<dbReference type="PANTHER" id="PTHR19226">
    <property type="entry name" value="THY-1 MEMBRANE GLYCOPROTEIN"/>
    <property type="match status" value="1"/>
</dbReference>
<evidence type="ECO:0000256" key="2">
    <source>
        <dbReference type="ARBA" id="ARBA00022475"/>
    </source>
</evidence>
<dbReference type="GO" id="GO:0005925">
    <property type="term" value="C:focal adhesion"/>
    <property type="evidence" value="ECO:0007669"/>
    <property type="project" value="TreeGrafter"/>
</dbReference>
<keyword evidence="8" id="KW-0393">Immunoglobulin domain</keyword>
<dbReference type="GO" id="GO:0030334">
    <property type="term" value="P:regulation of cell migration"/>
    <property type="evidence" value="ECO:0007669"/>
    <property type="project" value="InterPro"/>
</dbReference>
<comment type="subcellular location">
    <subcellularLocation>
        <location evidence="1">Cell membrane</location>
    </subcellularLocation>
</comment>
<proteinExistence type="predicted"/>
<evidence type="ECO:0000256" key="3">
    <source>
        <dbReference type="ARBA" id="ARBA00022729"/>
    </source>
</evidence>
<dbReference type="GO" id="GO:0045121">
    <property type="term" value="C:membrane raft"/>
    <property type="evidence" value="ECO:0007669"/>
    <property type="project" value="TreeGrafter"/>
</dbReference>
<dbReference type="PANTHER" id="PTHR19226:SF2">
    <property type="entry name" value="THY-1 MEMBRANE GLYCOPROTEIN"/>
    <property type="match status" value="1"/>
</dbReference>
<keyword evidence="6" id="KW-0325">Glycoprotein</keyword>
<dbReference type="GO" id="GO:0007155">
    <property type="term" value="P:cell adhesion"/>
    <property type="evidence" value="ECO:0007669"/>
    <property type="project" value="InterPro"/>
</dbReference>
<comment type="caution">
    <text evidence="9">The sequence shown here is derived from an EMBL/GenBank/DDBJ whole genome shotgun (WGS) entry which is preliminary data.</text>
</comment>
<keyword evidence="7" id="KW-0449">Lipoprotein</keyword>
<evidence type="ECO:0000256" key="5">
    <source>
        <dbReference type="ARBA" id="ARBA00023157"/>
    </source>
</evidence>